<dbReference type="SUPFAM" id="SSF52833">
    <property type="entry name" value="Thioredoxin-like"/>
    <property type="match status" value="1"/>
</dbReference>
<dbReference type="AlphaFoldDB" id="A0A510JCP2"/>
<dbReference type="Gene3D" id="3.40.30.10">
    <property type="entry name" value="Glutaredoxin"/>
    <property type="match status" value="1"/>
</dbReference>
<evidence type="ECO:0000313" key="2">
    <source>
        <dbReference type="EMBL" id="BBM36856.1"/>
    </source>
</evidence>
<dbReference type="NCBIfam" id="TIGR01617">
    <property type="entry name" value="arsC_related"/>
    <property type="match status" value="1"/>
</dbReference>
<proteinExistence type="inferred from homology"/>
<dbReference type="InterPro" id="IPR036249">
    <property type="entry name" value="Thioredoxin-like_sf"/>
</dbReference>
<dbReference type="CDD" id="cd03036">
    <property type="entry name" value="ArsC_like"/>
    <property type="match status" value="1"/>
</dbReference>
<dbReference type="PANTHER" id="PTHR30041">
    <property type="entry name" value="ARSENATE REDUCTASE"/>
    <property type="match status" value="1"/>
</dbReference>
<dbReference type="PROSITE" id="PS51353">
    <property type="entry name" value="ARSC"/>
    <property type="match status" value="1"/>
</dbReference>
<sequence>MRIYYYPSCSTCKKALKWLDNNEIAYEKKHIVDAKLTTKEIEDIFKKSGLPIQKLFNTSGRVYKELNLKDKLKDMTEKEKLELLASDGMLLKRPILVNRTFALIGFKEDEYKEKLV</sequence>
<reference evidence="2 3" key="1">
    <citation type="submission" date="2019-07" db="EMBL/GenBank/DDBJ databases">
        <title>Complete Genome Sequence of Leptotrichia goodfellowii Strain JCM 16774.</title>
        <authorList>
            <person name="Watanabe S."/>
            <person name="Cui L."/>
        </authorList>
    </citation>
    <scope>NUCLEOTIDE SEQUENCE [LARGE SCALE GENOMIC DNA]</scope>
    <source>
        <strain evidence="2 3">JCM16774</strain>
    </source>
</reference>
<dbReference type="Pfam" id="PF03960">
    <property type="entry name" value="ArsC"/>
    <property type="match status" value="1"/>
</dbReference>
<comment type="similarity">
    <text evidence="1">Belongs to the ArsC family.</text>
</comment>
<dbReference type="InterPro" id="IPR006504">
    <property type="entry name" value="Tscrpt_reg_Spx/MgsR"/>
</dbReference>
<dbReference type="PANTHER" id="PTHR30041:SF8">
    <property type="entry name" value="PROTEIN YFFB"/>
    <property type="match status" value="1"/>
</dbReference>
<organism evidence="2 3">
    <name type="scientific">Pseudoleptotrichia goodfellowii</name>
    <dbReference type="NCBI Taxonomy" id="157692"/>
    <lineage>
        <taxon>Bacteria</taxon>
        <taxon>Fusobacteriati</taxon>
        <taxon>Fusobacteriota</taxon>
        <taxon>Fusobacteriia</taxon>
        <taxon>Fusobacteriales</taxon>
        <taxon>Leptotrichiaceae</taxon>
        <taxon>Pseudoleptotrichia</taxon>
    </lineage>
</organism>
<name>A0A510JCP2_9FUSO</name>
<gene>
    <name evidence="2" type="ORF">JCM16774_1802</name>
</gene>
<dbReference type="Proteomes" id="UP000321606">
    <property type="component" value="Chromosome"/>
</dbReference>
<protein>
    <submittedName>
        <fullName evidence="2">Arsenate reductase-like protein</fullName>
    </submittedName>
</protein>
<evidence type="ECO:0000256" key="1">
    <source>
        <dbReference type="PROSITE-ProRule" id="PRU01282"/>
    </source>
</evidence>
<dbReference type="STRING" id="714315.GCA_000516535_01809"/>
<evidence type="ECO:0000313" key="3">
    <source>
        <dbReference type="Proteomes" id="UP000321606"/>
    </source>
</evidence>
<dbReference type="EMBL" id="AP019822">
    <property type="protein sequence ID" value="BBM36856.1"/>
    <property type="molecule type" value="Genomic_DNA"/>
</dbReference>
<dbReference type="RefSeq" id="WP_006807386.1">
    <property type="nucleotide sequence ID" value="NZ_AP019822.1"/>
</dbReference>
<dbReference type="OrthoDB" id="9794155at2"/>
<dbReference type="KEGG" id="lgo:JCM16774_1802"/>
<accession>A0A510JCP2</accession>
<dbReference type="InterPro" id="IPR006660">
    <property type="entry name" value="Arsenate_reductase-like"/>
</dbReference>